<organism evidence="2">
    <name type="scientific">freshwater metagenome</name>
    <dbReference type="NCBI Taxonomy" id="449393"/>
    <lineage>
        <taxon>unclassified sequences</taxon>
        <taxon>metagenomes</taxon>
        <taxon>ecological metagenomes</taxon>
    </lineage>
</organism>
<evidence type="ECO:0000256" key="1">
    <source>
        <dbReference type="SAM" id="Phobius"/>
    </source>
</evidence>
<gene>
    <name evidence="2" type="ORF">UFOPK3614_00782</name>
</gene>
<protein>
    <submittedName>
        <fullName evidence="2">Unannotated protein</fullName>
    </submittedName>
</protein>
<keyword evidence="1" id="KW-0472">Membrane</keyword>
<sequence length="125" mass="13966">MATTKKAPVKKAVAKVPAKAQVIQPIYQQSRIDWRSLYLYAVCLITLMVCLFSLVSLIRSGVNVAYPDPAYVDPYATKPQANSALIAEQVKDQNQRQAVKSMIDAVTTLIIAGPLYVYHWRLARK</sequence>
<proteinExistence type="predicted"/>
<keyword evidence="1" id="KW-1133">Transmembrane helix</keyword>
<reference evidence="2" key="1">
    <citation type="submission" date="2020-05" db="EMBL/GenBank/DDBJ databases">
        <authorList>
            <person name="Chiriac C."/>
            <person name="Salcher M."/>
            <person name="Ghai R."/>
            <person name="Kavagutti S V."/>
        </authorList>
    </citation>
    <scope>NUCLEOTIDE SEQUENCE</scope>
</reference>
<evidence type="ECO:0000313" key="2">
    <source>
        <dbReference type="EMBL" id="CAB4919520.1"/>
    </source>
</evidence>
<dbReference type="AlphaFoldDB" id="A0A6J7HTB4"/>
<feature type="transmembrane region" description="Helical" evidence="1">
    <location>
        <begin position="37"/>
        <end position="58"/>
    </location>
</feature>
<keyword evidence="1" id="KW-0812">Transmembrane</keyword>
<feature type="transmembrane region" description="Helical" evidence="1">
    <location>
        <begin position="98"/>
        <end position="118"/>
    </location>
</feature>
<accession>A0A6J7HTB4</accession>
<name>A0A6J7HTB4_9ZZZZ</name>
<dbReference type="EMBL" id="CAFBMS010000040">
    <property type="protein sequence ID" value="CAB4919520.1"/>
    <property type="molecule type" value="Genomic_DNA"/>
</dbReference>